<evidence type="ECO:0000313" key="1">
    <source>
        <dbReference type="EMBL" id="CAB4942237.1"/>
    </source>
</evidence>
<sequence length="33" mass="3475">MGLTGLTVRAEDDVALEVIADLAGTRDTIEELS</sequence>
<dbReference type="EMBL" id="CAFBNC010000071">
    <property type="protein sequence ID" value="CAB4942237.1"/>
    <property type="molecule type" value="Genomic_DNA"/>
</dbReference>
<protein>
    <submittedName>
        <fullName evidence="1">Unannotated protein</fullName>
    </submittedName>
</protein>
<reference evidence="1" key="1">
    <citation type="submission" date="2020-05" db="EMBL/GenBank/DDBJ databases">
        <authorList>
            <person name="Chiriac C."/>
            <person name="Salcher M."/>
            <person name="Ghai R."/>
            <person name="Kavagutti S V."/>
        </authorList>
    </citation>
    <scope>NUCLEOTIDE SEQUENCE</scope>
</reference>
<gene>
    <name evidence="1" type="ORF">UFOPK3733_01363</name>
</gene>
<dbReference type="AlphaFoldDB" id="A0A6J7JHC2"/>
<accession>A0A6J7JHC2</accession>
<proteinExistence type="predicted"/>
<organism evidence="1">
    <name type="scientific">freshwater metagenome</name>
    <dbReference type="NCBI Taxonomy" id="449393"/>
    <lineage>
        <taxon>unclassified sequences</taxon>
        <taxon>metagenomes</taxon>
        <taxon>ecological metagenomes</taxon>
    </lineage>
</organism>
<name>A0A6J7JHC2_9ZZZZ</name>